<reference evidence="3" key="1">
    <citation type="submission" date="2021-03" db="EMBL/GenBank/DDBJ databases">
        <authorList>
            <person name="Tagirdzhanova G."/>
        </authorList>
    </citation>
    <scope>NUCLEOTIDE SEQUENCE</scope>
</reference>
<dbReference type="PANTHER" id="PTHR47942">
    <property type="entry name" value="TETRATRICOPEPTIDE REPEAT (TPR)-LIKE SUPERFAMILY PROTEIN-RELATED"/>
    <property type="match status" value="1"/>
</dbReference>
<dbReference type="EMBL" id="CAJPDS010000061">
    <property type="protein sequence ID" value="CAF9932019.1"/>
    <property type="molecule type" value="Genomic_DNA"/>
</dbReference>
<sequence>MSKPSLIITGVRPNLLAFLHRAAFLEDPLRRLQPLIHRYTPLLQPTGQDKPPMDSSFINALIQAGTCHRHKTLLNQSIFPTSFFSFNRAGRKSPTVFIQYARHLHDSPASKELRPRKKALTQEECIQLVDYYRESYTTQACPVESNEGETPRLAPPAPSIVEDHGKPETEADPVPYQVRTPTQDEHAAILQLLCILDKDDAEQKQVFDAYSALPFPGVAFLEPKPRRLLLRRLSQVEVKCRKSMLRYLSVIDDMKGANIEIIEAEWNSAISFAGRCYQQVTAVEVEAALRIWKEMEEEAGVQSGHVTFSILFDIATKAGKYVLAEMILKEMASRNIRLNRFAHVGLIYYYGVRQDGQGVRKAYRDLVEAGHVVDCVVMDCVVAAFLRARELPAAELVYERRKKLVTRREDIKVPVMTWQKTRELGNVLDRATLAWTEDRPMLQRIQAEQYLGPHPRMYTSFIEYHVSVSGELRQLTNMLDEMQSFGIPMDGRMFVKIFKGFAFNGGVKYTSWTRARLEHVWTALKTMLDSDVKNISLQKWMVIWIIRAFAKCSGEERSKQLWAEVRSRWKSDPNEMSSVHHILTDTLNPVPGSTANWYRKTHEMTENSDE</sequence>
<keyword evidence="1" id="KW-0677">Repeat</keyword>
<proteinExistence type="predicted"/>
<gene>
    <name evidence="3" type="ORF">HETSPECPRED_008252</name>
</gene>
<keyword evidence="4" id="KW-1185">Reference proteome</keyword>
<evidence type="ECO:0000256" key="2">
    <source>
        <dbReference type="SAM" id="MobiDB-lite"/>
    </source>
</evidence>
<dbReference type="Proteomes" id="UP000664521">
    <property type="component" value="Unassembled WGS sequence"/>
</dbReference>
<evidence type="ECO:0000256" key="1">
    <source>
        <dbReference type="ARBA" id="ARBA00022737"/>
    </source>
</evidence>
<comment type="caution">
    <text evidence="3">The sequence shown here is derived from an EMBL/GenBank/DDBJ whole genome shotgun (WGS) entry which is preliminary data.</text>
</comment>
<dbReference type="AlphaFoldDB" id="A0A8H3IY63"/>
<accession>A0A8H3IY63</accession>
<dbReference type="OrthoDB" id="1908178at2759"/>
<evidence type="ECO:0000313" key="3">
    <source>
        <dbReference type="EMBL" id="CAF9932019.1"/>
    </source>
</evidence>
<dbReference type="InterPro" id="IPR011990">
    <property type="entry name" value="TPR-like_helical_dom_sf"/>
</dbReference>
<evidence type="ECO:0000313" key="4">
    <source>
        <dbReference type="Proteomes" id="UP000664521"/>
    </source>
</evidence>
<dbReference type="Gene3D" id="1.25.40.10">
    <property type="entry name" value="Tetratricopeptide repeat domain"/>
    <property type="match status" value="1"/>
</dbReference>
<name>A0A8H3IY63_9LECA</name>
<organism evidence="3 4">
    <name type="scientific">Heterodermia speciosa</name>
    <dbReference type="NCBI Taxonomy" id="116794"/>
    <lineage>
        <taxon>Eukaryota</taxon>
        <taxon>Fungi</taxon>
        <taxon>Dikarya</taxon>
        <taxon>Ascomycota</taxon>
        <taxon>Pezizomycotina</taxon>
        <taxon>Lecanoromycetes</taxon>
        <taxon>OSLEUM clade</taxon>
        <taxon>Lecanoromycetidae</taxon>
        <taxon>Caliciales</taxon>
        <taxon>Physciaceae</taxon>
        <taxon>Heterodermia</taxon>
    </lineage>
</organism>
<dbReference type="PANTHER" id="PTHR47942:SF78">
    <property type="entry name" value="PENTATRICOPEPTIDE REPEAT PROTEIN (AFU_ORTHOLOGUE AFUA_4G07240)"/>
    <property type="match status" value="1"/>
</dbReference>
<protein>
    <recommendedName>
        <fullName evidence="5">Pentatricopeptide repeat-containing protein</fullName>
    </recommendedName>
</protein>
<feature type="region of interest" description="Disordered" evidence="2">
    <location>
        <begin position="142"/>
        <end position="166"/>
    </location>
</feature>
<dbReference type="InterPro" id="IPR051222">
    <property type="entry name" value="PPR/CCM1_RNA-binding"/>
</dbReference>
<evidence type="ECO:0008006" key="5">
    <source>
        <dbReference type="Google" id="ProtNLM"/>
    </source>
</evidence>